<dbReference type="Proteomes" id="UP000053512">
    <property type="component" value="Unassembled WGS sequence"/>
</dbReference>
<gene>
    <name evidence="2" type="ORF">AVL61_14515</name>
</gene>
<keyword evidence="2" id="KW-0808">Transferase</keyword>
<dbReference type="EMBL" id="LQBK01000017">
    <property type="protein sequence ID" value="KUG57334.1"/>
    <property type="molecule type" value="Genomic_DNA"/>
</dbReference>
<dbReference type="InterPro" id="IPR044668">
    <property type="entry name" value="PuuD-like"/>
</dbReference>
<accession>A0A0W8IBM3</accession>
<keyword evidence="2" id="KW-0315">Glutamine amidotransferase</keyword>
<dbReference type="InterPro" id="IPR029062">
    <property type="entry name" value="Class_I_gatase-like"/>
</dbReference>
<dbReference type="CDD" id="cd01745">
    <property type="entry name" value="GATase1_2"/>
    <property type="match status" value="1"/>
</dbReference>
<comment type="caution">
    <text evidence="2">The sequence shown here is derived from an EMBL/GenBank/DDBJ whole genome shotgun (WGS) entry which is preliminary data.</text>
</comment>
<dbReference type="AlphaFoldDB" id="A0A0W8IBM3"/>
<reference evidence="3" key="1">
    <citation type="submission" date="2015-12" db="EMBL/GenBank/DDBJ databases">
        <authorList>
            <person name="Nair G.R."/>
            <person name="Kaur G."/>
            <person name="Mayilraj S."/>
        </authorList>
    </citation>
    <scope>NUCLEOTIDE SEQUENCE [LARGE SCALE GENOMIC DNA]</scope>
    <source>
        <strain evidence="3">CD08_4</strain>
    </source>
</reference>
<dbReference type="Pfam" id="PF07722">
    <property type="entry name" value="Peptidase_C26"/>
    <property type="match status" value="1"/>
</dbReference>
<proteinExistence type="predicted"/>
<dbReference type="GO" id="GO:0016740">
    <property type="term" value="F:transferase activity"/>
    <property type="evidence" value="ECO:0007669"/>
    <property type="project" value="UniProtKB-KW"/>
</dbReference>
<evidence type="ECO:0000313" key="3">
    <source>
        <dbReference type="Proteomes" id="UP000053512"/>
    </source>
</evidence>
<dbReference type="PANTHER" id="PTHR43235">
    <property type="entry name" value="GLUTAMINE AMIDOTRANSFERASE PB2B2.05-RELATED"/>
    <property type="match status" value="1"/>
</dbReference>
<dbReference type="SUPFAM" id="SSF52317">
    <property type="entry name" value="Class I glutamine amidotransferase-like"/>
    <property type="match status" value="1"/>
</dbReference>
<name>A0A0W8IBM3_KOCRO</name>
<dbReference type="InterPro" id="IPR011697">
    <property type="entry name" value="Peptidase_C26"/>
</dbReference>
<dbReference type="RefSeq" id="WP_058874133.1">
    <property type="nucleotide sequence ID" value="NZ_LQBK01000017.1"/>
</dbReference>
<dbReference type="OrthoDB" id="9813383at2"/>
<dbReference type="PANTHER" id="PTHR43235:SF1">
    <property type="entry name" value="GLUTAMINE AMIDOTRANSFERASE PB2B2.05-RELATED"/>
    <property type="match status" value="1"/>
</dbReference>
<evidence type="ECO:0000256" key="1">
    <source>
        <dbReference type="SAM" id="MobiDB-lite"/>
    </source>
</evidence>
<dbReference type="GO" id="GO:0006598">
    <property type="term" value="P:polyamine catabolic process"/>
    <property type="evidence" value="ECO:0007669"/>
    <property type="project" value="TreeGrafter"/>
</dbReference>
<evidence type="ECO:0000313" key="2">
    <source>
        <dbReference type="EMBL" id="KUG57334.1"/>
    </source>
</evidence>
<feature type="region of interest" description="Disordered" evidence="1">
    <location>
        <begin position="244"/>
        <end position="271"/>
    </location>
</feature>
<protein>
    <submittedName>
        <fullName evidence="2">Glutamine amidotransferase</fullName>
    </submittedName>
</protein>
<dbReference type="GO" id="GO:0033969">
    <property type="term" value="F:gamma-glutamyl-gamma-aminobutyrate hydrolase activity"/>
    <property type="evidence" value="ECO:0007669"/>
    <property type="project" value="TreeGrafter"/>
</dbReference>
<feature type="compositionally biased region" description="Basic and acidic residues" evidence="1">
    <location>
        <begin position="248"/>
        <end position="271"/>
    </location>
</feature>
<sequence>MASSASEPGGPGYRPRIGLTTYYQEGSWGVWNSVAAIVPGAYVEAVAAAGGTPLLLPPVGTDPDVLELVDGLIVIGGVDVDPQFYGADRHELTSSQPSRDEHDLALTRAALERGMPLFGICRGAQILNVALGGTLIQHLPDVNENAVRYQPEPGRYGEVEFSTAPGSRCRELLGETAWSPCYHHQALETVAEGLVVTARAEDGTIEAVETLEGGWTLGVQFHPEENRKDARLFEGFVRVAHGWAQHRARQDRPGRTGRAEAAPQREDTRIP</sequence>
<dbReference type="eggNOG" id="COG2071">
    <property type="taxonomic scope" value="Bacteria"/>
</dbReference>
<organism evidence="2 3">
    <name type="scientific">Kocuria rosea subsp. polaris</name>
    <dbReference type="NCBI Taxonomy" id="136273"/>
    <lineage>
        <taxon>Bacteria</taxon>
        <taxon>Bacillati</taxon>
        <taxon>Actinomycetota</taxon>
        <taxon>Actinomycetes</taxon>
        <taxon>Micrococcales</taxon>
        <taxon>Micrococcaceae</taxon>
        <taxon>Kocuria</taxon>
    </lineage>
</organism>
<dbReference type="STRING" id="136273.GY22_07170"/>
<dbReference type="Gene3D" id="3.40.50.880">
    <property type="match status" value="1"/>
</dbReference>
<dbReference type="GO" id="GO:0005829">
    <property type="term" value="C:cytosol"/>
    <property type="evidence" value="ECO:0007669"/>
    <property type="project" value="TreeGrafter"/>
</dbReference>
<dbReference type="PROSITE" id="PS51273">
    <property type="entry name" value="GATASE_TYPE_1"/>
    <property type="match status" value="1"/>
</dbReference>